<proteinExistence type="predicted"/>
<dbReference type="GO" id="GO:0046872">
    <property type="term" value="F:metal ion binding"/>
    <property type="evidence" value="ECO:0007669"/>
    <property type="project" value="UniProtKB-KW"/>
</dbReference>
<dbReference type="AlphaFoldDB" id="A0A6G0YBQ7"/>
<comment type="cofactor">
    <cofactor evidence="2">
        <name>Mg(2+)</name>
        <dbReference type="ChEBI" id="CHEBI:18420"/>
    </cofactor>
    <text evidence="2">Binds 1 Mg(2+) ion.</text>
</comment>
<dbReference type="GO" id="GO:0004035">
    <property type="term" value="F:alkaline phosphatase activity"/>
    <property type="evidence" value="ECO:0007669"/>
    <property type="project" value="UniProtKB-EC"/>
</dbReference>
<organism evidence="3 4">
    <name type="scientific">Aphis craccivora</name>
    <name type="common">Cowpea aphid</name>
    <dbReference type="NCBI Taxonomy" id="307492"/>
    <lineage>
        <taxon>Eukaryota</taxon>
        <taxon>Metazoa</taxon>
        <taxon>Ecdysozoa</taxon>
        <taxon>Arthropoda</taxon>
        <taxon>Hexapoda</taxon>
        <taxon>Insecta</taxon>
        <taxon>Pterygota</taxon>
        <taxon>Neoptera</taxon>
        <taxon>Paraneoptera</taxon>
        <taxon>Hemiptera</taxon>
        <taxon>Sternorrhyncha</taxon>
        <taxon>Aphidomorpha</taxon>
        <taxon>Aphidoidea</taxon>
        <taxon>Aphididae</taxon>
        <taxon>Aphidini</taxon>
        <taxon>Aphis</taxon>
        <taxon>Aphis</taxon>
    </lineage>
</organism>
<feature type="binding site" evidence="2">
    <location>
        <position position="18"/>
    </location>
    <ligand>
        <name>Mg(2+)</name>
        <dbReference type="ChEBI" id="CHEBI:18420"/>
    </ligand>
</feature>
<dbReference type="Gene3D" id="3.40.720.10">
    <property type="entry name" value="Alkaline Phosphatase, subunit A"/>
    <property type="match status" value="1"/>
</dbReference>
<accession>A0A6G0YBQ7</accession>
<keyword evidence="2" id="KW-0460">Magnesium</keyword>
<dbReference type="EC" id="3.1.3.1" evidence="1"/>
<gene>
    <name evidence="3" type="ORF">FWK35_00034686</name>
</gene>
<reference evidence="3 4" key="1">
    <citation type="submission" date="2019-08" db="EMBL/GenBank/DDBJ databases">
        <title>Whole genome of Aphis craccivora.</title>
        <authorList>
            <person name="Voronova N.V."/>
            <person name="Shulinski R.S."/>
            <person name="Bandarenka Y.V."/>
            <person name="Zhorov D.G."/>
            <person name="Warner D."/>
        </authorList>
    </citation>
    <scope>NUCLEOTIDE SEQUENCE [LARGE SCALE GENOMIC DNA]</scope>
    <source>
        <strain evidence="3">180601</strain>
        <tissue evidence="3">Whole Body</tissue>
    </source>
</reference>
<name>A0A6G0YBQ7_APHCR</name>
<feature type="binding site" evidence="2">
    <location>
        <position position="16"/>
    </location>
    <ligand>
        <name>Mg(2+)</name>
        <dbReference type="ChEBI" id="CHEBI:18420"/>
    </ligand>
</feature>
<dbReference type="InterPro" id="IPR017850">
    <property type="entry name" value="Alkaline_phosphatase_core_sf"/>
</dbReference>
<comment type="caution">
    <text evidence="3">The sequence shown here is derived from an EMBL/GenBank/DDBJ whole genome shotgun (WGS) entry which is preliminary data.</text>
</comment>
<keyword evidence="2" id="KW-0479">Metal-binding</keyword>
<sequence length="84" mass="9562">MKSKSTGLVTNTRITHATPSALYAHSPSRYWEDDGKVPIPARKSCKDIARQLVEDDPGRFINCKTETGASHSSFLEITWQRQRW</sequence>
<dbReference type="InterPro" id="IPR001952">
    <property type="entry name" value="Alkaline_phosphatase"/>
</dbReference>
<evidence type="ECO:0000313" key="3">
    <source>
        <dbReference type="EMBL" id="KAF0752680.1"/>
    </source>
</evidence>
<dbReference type="PANTHER" id="PTHR11596:SF91">
    <property type="entry name" value="ALKALINE PHOSPHATASE-RELATED"/>
    <property type="match status" value="1"/>
</dbReference>
<keyword evidence="4" id="KW-1185">Reference proteome</keyword>
<protein>
    <recommendedName>
        <fullName evidence="1">alkaline phosphatase</fullName>
        <ecNumber evidence="1">3.1.3.1</ecNumber>
    </recommendedName>
</protein>
<dbReference type="Pfam" id="PF00245">
    <property type="entry name" value="Alk_phosphatase"/>
    <property type="match status" value="1"/>
</dbReference>
<dbReference type="PANTHER" id="PTHR11596">
    <property type="entry name" value="ALKALINE PHOSPHATASE"/>
    <property type="match status" value="1"/>
</dbReference>
<dbReference type="Proteomes" id="UP000478052">
    <property type="component" value="Unassembled WGS sequence"/>
</dbReference>
<dbReference type="OrthoDB" id="5818554at2759"/>
<dbReference type="SUPFAM" id="SSF53649">
    <property type="entry name" value="Alkaline phosphatase-like"/>
    <property type="match status" value="1"/>
</dbReference>
<evidence type="ECO:0000256" key="2">
    <source>
        <dbReference type="PIRSR" id="PIRSR601952-2"/>
    </source>
</evidence>
<evidence type="ECO:0000256" key="1">
    <source>
        <dbReference type="ARBA" id="ARBA00012647"/>
    </source>
</evidence>
<dbReference type="EMBL" id="VUJU01004972">
    <property type="protein sequence ID" value="KAF0752680.1"/>
    <property type="molecule type" value="Genomic_DNA"/>
</dbReference>
<evidence type="ECO:0000313" key="4">
    <source>
        <dbReference type="Proteomes" id="UP000478052"/>
    </source>
</evidence>